<feature type="region of interest" description="Disordered" evidence="1">
    <location>
        <begin position="1"/>
        <end position="51"/>
    </location>
</feature>
<keyword evidence="3" id="KW-1185">Reference proteome</keyword>
<name>A0A1H7MQY4_9BURK</name>
<dbReference type="EMBL" id="FOAJ01000005">
    <property type="protein sequence ID" value="SEL13652.1"/>
    <property type="molecule type" value="Genomic_DNA"/>
</dbReference>
<gene>
    <name evidence="2" type="ORF">SAMN05192542_105132</name>
</gene>
<sequence>MEPEPARVKHECMMDAGNEGKAKRKKRGDVTRNAAPERRGASRRPALCNNR</sequence>
<organism evidence="2 3">
    <name type="scientific">Paraburkholderia caballeronis</name>
    <dbReference type="NCBI Taxonomy" id="416943"/>
    <lineage>
        <taxon>Bacteria</taxon>
        <taxon>Pseudomonadati</taxon>
        <taxon>Pseudomonadota</taxon>
        <taxon>Betaproteobacteria</taxon>
        <taxon>Burkholderiales</taxon>
        <taxon>Burkholderiaceae</taxon>
        <taxon>Paraburkholderia</taxon>
    </lineage>
</organism>
<evidence type="ECO:0000313" key="2">
    <source>
        <dbReference type="EMBL" id="SEL13652.1"/>
    </source>
</evidence>
<feature type="compositionally biased region" description="Basic and acidic residues" evidence="1">
    <location>
        <begin position="1"/>
        <end position="21"/>
    </location>
</feature>
<accession>A0A1H7MQY4</accession>
<protein>
    <submittedName>
        <fullName evidence="2">Uncharacterized protein</fullName>
    </submittedName>
</protein>
<proteinExistence type="predicted"/>
<evidence type="ECO:0000313" key="3">
    <source>
        <dbReference type="Proteomes" id="UP000199120"/>
    </source>
</evidence>
<dbReference type="Proteomes" id="UP000199120">
    <property type="component" value="Unassembled WGS sequence"/>
</dbReference>
<dbReference type="AlphaFoldDB" id="A0A1H7MQY4"/>
<evidence type="ECO:0000256" key="1">
    <source>
        <dbReference type="SAM" id="MobiDB-lite"/>
    </source>
</evidence>
<reference evidence="3" key="1">
    <citation type="submission" date="2016-10" db="EMBL/GenBank/DDBJ databases">
        <authorList>
            <person name="Varghese N."/>
            <person name="Submissions S."/>
        </authorList>
    </citation>
    <scope>NUCLEOTIDE SEQUENCE [LARGE SCALE GENOMIC DNA]</scope>
    <source>
        <strain evidence="3">LMG 26416</strain>
    </source>
</reference>